<dbReference type="GO" id="GO:0006406">
    <property type="term" value="P:mRNA export from nucleus"/>
    <property type="evidence" value="ECO:0007669"/>
    <property type="project" value="TreeGrafter"/>
</dbReference>
<feature type="region of interest" description="Disordered" evidence="1">
    <location>
        <begin position="1"/>
        <end position="103"/>
    </location>
</feature>
<dbReference type="Gene3D" id="1.25.40.990">
    <property type="match status" value="1"/>
</dbReference>
<feature type="compositionally biased region" description="Polar residues" evidence="1">
    <location>
        <begin position="788"/>
        <end position="804"/>
    </location>
</feature>
<feature type="compositionally biased region" description="Low complexity" evidence="1">
    <location>
        <begin position="922"/>
        <end position="935"/>
    </location>
</feature>
<feature type="compositionally biased region" description="Polar residues" evidence="1">
    <location>
        <begin position="595"/>
        <end position="607"/>
    </location>
</feature>
<dbReference type="GeneID" id="59328803"/>
<dbReference type="GO" id="GO:0070390">
    <property type="term" value="C:transcription export complex 2"/>
    <property type="evidence" value="ECO:0007669"/>
    <property type="project" value="TreeGrafter"/>
</dbReference>
<evidence type="ECO:0000313" key="3">
    <source>
        <dbReference type="EMBL" id="KAF6223541.1"/>
    </source>
</evidence>
<feature type="region of interest" description="Disordered" evidence="1">
    <location>
        <begin position="1196"/>
        <end position="1260"/>
    </location>
</feature>
<feature type="compositionally biased region" description="Polar residues" evidence="1">
    <location>
        <begin position="684"/>
        <end position="701"/>
    </location>
</feature>
<feature type="region of interest" description="Disordered" evidence="1">
    <location>
        <begin position="1349"/>
        <end position="1427"/>
    </location>
</feature>
<feature type="compositionally biased region" description="Polar residues" evidence="1">
    <location>
        <begin position="900"/>
        <end position="913"/>
    </location>
</feature>
<feature type="compositionally biased region" description="Low complexity" evidence="1">
    <location>
        <begin position="1047"/>
        <end position="1060"/>
    </location>
</feature>
<feature type="region of interest" description="Disordered" evidence="1">
    <location>
        <begin position="1032"/>
        <end position="1151"/>
    </location>
</feature>
<feature type="compositionally biased region" description="Polar residues" evidence="1">
    <location>
        <begin position="1092"/>
        <end position="1101"/>
    </location>
</feature>
<feature type="compositionally biased region" description="Low complexity" evidence="1">
    <location>
        <begin position="1406"/>
        <end position="1417"/>
    </location>
</feature>
<feature type="compositionally biased region" description="Polar residues" evidence="1">
    <location>
        <begin position="68"/>
        <end position="80"/>
    </location>
</feature>
<feature type="compositionally biased region" description="Polar residues" evidence="1">
    <location>
        <begin position="1290"/>
        <end position="1309"/>
    </location>
</feature>
<reference evidence="3 4" key="1">
    <citation type="journal article" date="2020" name="Genomics">
        <title>Complete, high-quality genomes from long-read metagenomic sequencing of two wolf lichen thalli reveals enigmatic genome architecture.</title>
        <authorList>
            <person name="McKenzie S.K."/>
            <person name="Walston R.F."/>
            <person name="Allen J.L."/>
        </authorList>
    </citation>
    <scope>NUCLEOTIDE SEQUENCE [LARGE SCALE GENOMIC DNA]</scope>
    <source>
        <strain evidence="3">WasteWater1</strain>
    </source>
</reference>
<feature type="compositionally biased region" description="Polar residues" evidence="1">
    <location>
        <begin position="879"/>
        <end position="888"/>
    </location>
</feature>
<dbReference type="InterPro" id="IPR045107">
    <property type="entry name" value="SAC3/GANP/THP3"/>
</dbReference>
<gene>
    <name evidence="3" type="ORF">HO133_000384</name>
</gene>
<keyword evidence="4" id="KW-1185">Reference proteome</keyword>
<feature type="compositionally biased region" description="Low complexity" evidence="1">
    <location>
        <begin position="1"/>
        <end position="22"/>
    </location>
</feature>
<feature type="domain" description="SAC3/GANP/THP3 conserved" evidence="2">
    <location>
        <begin position="155"/>
        <end position="470"/>
    </location>
</feature>
<feature type="compositionally biased region" description="Basic residues" evidence="1">
    <location>
        <begin position="1119"/>
        <end position="1129"/>
    </location>
</feature>
<dbReference type="PANTHER" id="PTHR12436">
    <property type="entry name" value="80 KDA MCM3-ASSOCIATED PROTEIN"/>
    <property type="match status" value="1"/>
</dbReference>
<feature type="region of interest" description="Disordered" evidence="1">
    <location>
        <begin position="553"/>
        <end position="805"/>
    </location>
</feature>
<name>A0A8H6CHW1_9LECA</name>
<organism evidence="3 4">
    <name type="scientific">Letharia lupina</name>
    <dbReference type="NCBI Taxonomy" id="560253"/>
    <lineage>
        <taxon>Eukaryota</taxon>
        <taxon>Fungi</taxon>
        <taxon>Dikarya</taxon>
        <taxon>Ascomycota</taxon>
        <taxon>Pezizomycotina</taxon>
        <taxon>Lecanoromycetes</taxon>
        <taxon>OSLEUM clade</taxon>
        <taxon>Lecanoromycetidae</taxon>
        <taxon>Lecanorales</taxon>
        <taxon>Lecanorineae</taxon>
        <taxon>Parmeliaceae</taxon>
        <taxon>Letharia</taxon>
    </lineage>
</organism>
<evidence type="ECO:0000313" key="4">
    <source>
        <dbReference type="Proteomes" id="UP000593566"/>
    </source>
</evidence>
<sequence length="1427" mass="157488">MSAPQGPRSRSGSRGRGNARPGVRSRAAAHGGRERQPLKGAPTNATTDRQSSHHLKPPPNQDLHHNKSWTNSSSLSTAFQSHAGRMSNPSGETWRNPAVEDSRTYKQRMSDLYQTLKQNREQERKDAIKDGFLADPDKPTSLAHAITPVGTCQDMCPEYERVERIVQLMVDGSEKISPSSDSDTMVPSEEIMVKRFRRSAAGYDEQLPSDIRPPAVLQKTLDYLINDVIGGPEPLHKVHKFVWDRTRGIRNDFSIQQVTKVDDLRIAIDCFERIARFHILSLHQLSKSSGTGFDHHQEREQLNNTLLSLMYYYDDSRHKLNSLNEAEFRAYCIIFEIQDQRPDLEDRAQNLPRPILKDPRVQIALKLYAAAGNTSDEQGPLRPRTQFLTAQANTGGFWKLVQSNAVSYMMACVAEIYFGLVRRTALQAISKAYRAKRLGQTRMDDWTLEDLAEALGFDDESETHKYFRFNNVVIHKKEDGTEFIDVGSVMDDIGDDAWESHKFSIRLVESKRLGRNLPAVINGLSAAQAQSQGFIEVASDADTASMANSESLFVGESDDESTSSQSRSGSPQKIRDVNGKAPQLNATATPFDPKSTASAAPAQSNPFSAAATFGKPSRTQIQSNSTPVFDFNSNPTNQAAHNPFESKEPPKFKFPPNADTIKAGESKGTPSILGSKETPKFSFFPSQSAPKTEGNSNSSVLSPFAPPVEKKTTFGQPSAKFPATTTPEPTKAVAEKAPTSNEAAVPPKPNGIFDQPAASSASPVFSFGTSPLFESAGIEPKAHDSKANPLQTSEEKTPNISAPQQKDAAIKLPTSTALLAPKSTPFDLFPPSGSLTKETNLHPVAPLKFPPSNDTLLETPESQSNLRSSQPSSIFPSSTAPTFQSPLSSPFTRRFAEIQRPTSVSEPTTSNSRAFPGSTLIKSSGSQPSQKKSTSAPSRLDPRSVALDKLSRNLLLEDNGIIQHFIEFTVGPIIKASITQFDDESSWKESRECRAILLAKKFFKRWKANAWNMSLMRKAKQRRRDFAKSIQNSVKAERQKHNDRDSSLSSLASSMGGSKSPIGQQSHPENMMPPPLTPLQKRQSLPADFDNEQSQLENSTGTKRKREDPTRSVDQGTPRRTKIHHKRSRTIGDSTMSAPPHPMTRPPYKSRMDVSKVKDGSLLNDILMKQARRLAPKARSDTTRTDYFQLKALGIDPDTPVIPSTKKRTGDKMEIDEVESSLETTLLSPPPSYGTRLSVSQPDTQNQPSSSRVSRSVDDDDEELFAQIRSVREALAESEQWCRSERQSIEKSMTPQPENFPPNNETTAQRKLREIRERGTTPSRTELRLRAMGDKALLPKGFWDGEGMGMSLVGKGKQKEVATPLPSGQQREQVGTAPRGFAALERQTQTNGFMSGPSRPAHHLKQQAAEAQTQKQAGSSAEDAIEL</sequence>
<feature type="compositionally biased region" description="Basic and acidic residues" evidence="1">
    <location>
        <begin position="1035"/>
        <end position="1046"/>
    </location>
</feature>
<accession>A0A8H6CHW1</accession>
<evidence type="ECO:0000259" key="2">
    <source>
        <dbReference type="Pfam" id="PF03399"/>
    </source>
</evidence>
<comment type="caution">
    <text evidence="3">The sequence shown here is derived from an EMBL/GenBank/DDBJ whole genome shotgun (WGS) entry which is preliminary data.</text>
</comment>
<dbReference type="InterPro" id="IPR005062">
    <property type="entry name" value="SAC3/GANP/THP3_conserved"/>
</dbReference>
<dbReference type="Proteomes" id="UP000593566">
    <property type="component" value="Unassembled WGS sequence"/>
</dbReference>
<feature type="compositionally biased region" description="Polar residues" evidence="1">
    <location>
        <begin position="1235"/>
        <end position="1248"/>
    </location>
</feature>
<dbReference type="EMBL" id="JACCJB010000010">
    <property type="protein sequence ID" value="KAF6223541.1"/>
    <property type="molecule type" value="Genomic_DNA"/>
</dbReference>
<evidence type="ECO:0000256" key="1">
    <source>
        <dbReference type="SAM" id="MobiDB-lite"/>
    </source>
</evidence>
<feature type="compositionally biased region" description="Polar residues" evidence="1">
    <location>
        <begin position="617"/>
        <end position="640"/>
    </location>
</feature>
<dbReference type="RefSeq" id="XP_037152758.1">
    <property type="nucleotide sequence ID" value="XM_037291323.1"/>
</dbReference>
<feature type="region of interest" description="Disordered" evidence="1">
    <location>
        <begin position="1288"/>
        <end position="1309"/>
    </location>
</feature>
<protein>
    <recommendedName>
        <fullName evidence="2">SAC3/GANP/THP3 conserved domain-containing protein</fullName>
    </recommendedName>
</protein>
<feature type="region of interest" description="Disordered" evidence="1">
    <location>
        <begin position="900"/>
        <end position="942"/>
    </location>
</feature>
<proteinExistence type="predicted"/>
<dbReference type="GO" id="GO:0005737">
    <property type="term" value="C:cytoplasm"/>
    <property type="evidence" value="ECO:0007669"/>
    <property type="project" value="TreeGrafter"/>
</dbReference>
<dbReference type="Pfam" id="PF03399">
    <property type="entry name" value="SAC3_GANP"/>
    <property type="match status" value="1"/>
</dbReference>
<feature type="compositionally biased region" description="Low complexity" evidence="1">
    <location>
        <begin position="862"/>
        <end position="878"/>
    </location>
</feature>
<dbReference type="PANTHER" id="PTHR12436:SF3">
    <property type="entry name" value="GERMINAL-CENTER ASSOCIATED NUCLEAR PROTEIN"/>
    <property type="match status" value="1"/>
</dbReference>
<feature type="region of interest" description="Disordered" evidence="1">
    <location>
        <begin position="829"/>
        <end position="888"/>
    </location>
</feature>